<feature type="region of interest" description="Disordered" evidence="10">
    <location>
        <begin position="294"/>
        <end position="332"/>
    </location>
</feature>
<dbReference type="PANTHER" id="PTHR30046">
    <property type="entry name" value="FLAGELLAR M-RING PROTEIN"/>
    <property type="match status" value="1"/>
</dbReference>
<feature type="domain" description="Flagellar M-ring C-terminal" evidence="13">
    <location>
        <begin position="256"/>
        <end position="419"/>
    </location>
</feature>
<dbReference type="OrthoDB" id="43135at2"/>
<evidence type="ECO:0000313" key="15">
    <source>
        <dbReference type="Proteomes" id="UP000077469"/>
    </source>
</evidence>
<comment type="similarity">
    <text evidence="3 9">Belongs to the FliF family.</text>
</comment>
<feature type="transmembrane region" description="Helical" evidence="11">
    <location>
        <begin position="27"/>
        <end position="53"/>
    </location>
</feature>
<accession>A0A0X1KP51</accession>
<evidence type="ECO:0000256" key="4">
    <source>
        <dbReference type="ARBA" id="ARBA00022475"/>
    </source>
</evidence>
<gene>
    <name evidence="14" type="ORF">AJ81_01450</name>
</gene>
<evidence type="ECO:0000256" key="5">
    <source>
        <dbReference type="ARBA" id="ARBA00022692"/>
    </source>
</evidence>
<dbReference type="InterPro" id="IPR045851">
    <property type="entry name" value="AMP-bd_C_sf"/>
</dbReference>
<evidence type="ECO:0000256" key="7">
    <source>
        <dbReference type="ARBA" id="ARBA00023136"/>
    </source>
</evidence>
<dbReference type="Pfam" id="PF01514">
    <property type="entry name" value="YscJ_FliF"/>
    <property type="match status" value="1"/>
</dbReference>
<dbReference type="GO" id="GO:0003774">
    <property type="term" value="F:cytoskeletal motor activity"/>
    <property type="evidence" value="ECO:0007669"/>
    <property type="project" value="InterPro"/>
</dbReference>
<dbReference type="KEGG" id="phy:AJ81_01450"/>
<protein>
    <recommendedName>
        <fullName evidence="9">Flagellar M-ring protein</fullName>
    </recommendedName>
</protein>
<keyword evidence="5 11" id="KW-0812">Transmembrane</keyword>
<dbReference type="GO" id="GO:0005886">
    <property type="term" value="C:plasma membrane"/>
    <property type="evidence" value="ECO:0007669"/>
    <property type="project" value="UniProtKB-SubCell"/>
</dbReference>
<feature type="transmembrane region" description="Helical" evidence="11">
    <location>
        <begin position="440"/>
        <end position="462"/>
    </location>
</feature>
<keyword evidence="4" id="KW-1003">Cell membrane</keyword>
<feature type="domain" description="Flagellar M-ring N-terminal" evidence="12">
    <location>
        <begin position="49"/>
        <end position="222"/>
    </location>
</feature>
<evidence type="ECO:0000256" key="9">
    <source>
        <dbReference type="PIRNR" id="PIRNR004862"/>
    </source>
</evidence>
<comment type="function">
    <text evidence="9">The M ring may be actively involved in energy transduction.</text>
</comment>
<keyword evidence="15" id="KW-1185">Reference proteome</keyword>
<evidence type="ECO:0000259" key="12">
    <source>
        <dbReference type="Pfam" id="PF01514"/>
    </source>
</evidence>
<dbReference type="Gene3D" id="3.30.300.30">
    <property type="match status" value="1"/>
</dbReference>
<evidence type="ECO:0000256" key="6">
    <source>
        <dbReference type="ARBA" id="ARBA00022989"/>
    </source>
</evidence>
<evidence type="ECO:0000313" key="14">
    <source>
        <dbReference type="EMBL" id="AJC73085.1"/>
    </source>
</evidence>
<dbReference type="NCBIfam" id="TIGR00206">
    <property type="entry name" value="fliF"/>
    <property type="match status" value="1"/>
</dbReference>
<dbReference type="InterPro" id="IPR043427">
    <property type="entry name" value="YscJ/FliF"/>
</dbReference>
<evidence type="ECO:0000256" key="1">
    <source>
        <dbReference type="ARBA" id="ARBA00004117"/>
    </source>
</evidence>
<dbReference type="GO" id="GO:0071973">
    <property type="term" value="P:bacterial-type flagellum-dependent cell motility"/>
    <property type="evidence" value="ECO:0007669"/>
    <property type="project" value="InterPro"/>
</dbReference>
<dbReference type="GO" id="GO:0009431">
    <property type="term" value="C:bacterial-type flagellum basal body, MS ring"/>
    <property type="evidence" value="ECO:0007669"/>
    <property type="project" value="InterPro"/>
</dbReference>
<dbReference type="Pfam" id="PF08345">
    <property type="entry name" value="YscJ_FliF_C"/>
    <property type="match status" value="1"/>
</dbReference>
<sequence length="537" mass="60374">MDFLGRLKEFFSKLLDKWKGLPTASKILFGGIVVSIIVVIVIMAIVLAAPGYVPLVSGLTEEQAGYIAQQLDAMGIKYRVEPGRILVSKRYNVYELRMRLASAGILGPMTRGFEILDQQSLGATSFDRQVRYQIALQGELERSIMTISGVKSARVHLTLPKYTYYVRGEMVEPRASVLVVLEPGKDLSQTQIKGIMQLVAGAVEGLKLENVRVIDQYSRVLSDRVTSSAEMLVAADRTELKMNLESYYAKKIKQTLEAVFGAGRVEVIPDIKLDWEKIERQITKYEPITRQGGLIRSQEQESEKSVNIPPTGGPVGTEANIPPTYPSLTPQGTATYERTRTITNYELSSIVENLVQNKEGEIRSVSLSVIIDASSSVFSGFNETEMNRWARIVSDLVEKGIGASSSEQNLSVSVAFLPFDRSLEEEFRKSQLELEQRRRYTAMMLGLSLLAGLSFLLIYLIILQVRRVKARKAIETRKVKMEEELKRMLEEEKVKEVPLSPEEKALQELRENLEKVFKQDPEEVASVIKLWLVERGT</sequence>
<dbReference type="InterPro" id="IPR013556">
    <property type="entry name" value="Flag_M-ring_C"/>
</dbReference>
<dbReference type="PATRIC" id="fig|1123384.7.peg.290"/>
<evidence type="ECO:0000256" key="8">
    <source>
        <dbReference type="ARBA" id="ARBA00023143"/>
    </source>
</evidence>
<evidence type="ECO:0000256" key="10">
    <source>
        <dbReference type="SAM" id="MobiDB-lite"/>
    </source>
</evidence>
<keyword evidence="14" id="KW-0969">Cilium</keyword>
<evidence type="ECO:0000256" key="11">
    <source>
        <dbReference type="SAM" id="Phobius"/>
    </source>
</evidence>
<dbReference type="AlphaFoldDB" id="A0A0X1KP51"/>
<dbReference type="InterPro" id="IPR000067">
    <property type="entry name" value="FlgMring_FliF"/>
</dbReference>
<evidence type="ECO:0000256" key="2">
    <source>
        <dbReference type="ARBA" id="ARBA00004651"/>
    </source>
</evidence>
<dbReference type="EMBL" id="CP007141">
    <property type="protein sequence ID" value="AJC73085.1"/>
    <property type="molecule type" value="Genomic_DNA"/>
</dbReference>
<keyword evidence="7 11" id="KW-0472">Membrane</keyword>
<proteinExistence type="inferred from homology"/>
<keyword evidence="14" id="KW-0966">Cell projection</keyword>
<dbReference type="PANTHER" id="PTHR30046:SF0">
    <property type="entry name" value="FLAGELLAR M-RING PROTEIN"/>
    <property type="match status" value="1"/>
</dbReference>
<dbReference type="Proteomes" id="UP000077469">
    <property type="component" value="Chromosome"/>
</dbReference>
<keyword evidence="14" id="KW-0282">Flagellum</keyword>
<comment type="subcellular location">
    <subcellularLocation>
        <location evidence="1 9">Bacterial flagellum basal body</location>
    </subcellularLocation>
    <subcellularLocation>
        <location evidence="2">Cell membrane</location>
        <topology evidence="2">Multi-pass membrane protein</topology>
    </subcellularLocation>
</comment>
<reference evidence="14 15" key="1">
    <citation type="submission" date="2014-01" db="EMBL/GenBank/DDBJ databases">
        <title>Genome sequencing of Thermotog hypogea.</title>
        <authorList>
            <person name="Zhang X."/>
            <person name="Alvare G."/>
            <person name="Fristensky B."/>
            <person name="Chen L."/>
            <person name="Suen T."/>
            <person name="Chen Q."/>
            <person name="Ma K."/>
        </authorList>
    </citation>
    <scope>NUCLEOTIDE SEQUENCE [LARGE SCALE GENOMIC DNA]</scope>
    <source>
        <strain evidence="14 15">DSM 11164</strain>
    </source>
</reference>
<dbReference type="PIRSF" id="PIRSF004862">
    <property type="entry name" value="FliF"/>
    <property type="match status" value="1"/>
</dbReference>
<organism evidence="14 15">
    <name type="scientific">Pseudothermotoga hypogea DSM 11164 = NBRC 106472</name>
    <dbReference type="NCBI Taxonomy" id="1123384"/>
    <lineage>
        <taxon>Bacteria</taxon>
        <taxon>Thermotogati</taxon>
        <taxon>Thermotogota</taxon>
        <taxon>Thermotogae</taxon>
        <taxon>Thermotogales</taxon>
        <taxon>Thermotogaceae</taxon>
        <taxon>Pseudothermotoga</taxon>
    </lineage>
</organism>
<evidence type="ECO:0000256" key="3">
    <source>
        <dbReference type="ARBA" id="ARBA00007971"/>
    </source>
</evidence>
<evidence type="ECO:0000259" key="13">
    <source>
        <dbReference type="Pfam" id="PF08345"/>
    </source>
</evidence>
<name>A0A0X1KP51_9THEM</name>
<keyword evidence="6 11" id="KW-1133">Transmembrane helix</keyword>
<dbReference type="InterPro" id="IPR006182">
    <property type="entry name" value="FliF_N_dom"/>
</dbReference>
<dbReference type="PaxDb" id="1123384-AJ81_01450"/>
<dbReference type="RefSeq" id="WP_031503421.1">
    <property type="nucleotide sequence ID" value="NC_022795.1"/>
</dbReference>
<dbReference type="PRINTS" id="PR01009">
    <property type="entry name" value="FLGMRINGFLIF"/>
</dbReference>
<keyword evidence="8 9" id="KW-0975">Bacterial flagellum</keyword>
<dbReference type="STRING" id="1123384.AJ81_01450"/>